<keyword evidence="6" id="KW-1185">Reference proteome</keyword>
<gene>
    <name evidence="5" type="ORF">PAP_00635</name>
</gene>
<evidence type="ECO:0000313" key="6">
    <source>
        <dbReference type="Proteomes" id="UP000027981"/>
    </source>
</evidence>
<reference evidence="6" key="1">
    <citation type="submission" date="2013-06" db="EMBL/GenBank/DDBJ databases">
        <title>Complete Genome Sequence of Hyperthermophilic Palaeococcus pacificus DY20341T, Isolated from a Deep-Sea Hydrothermal Sediments.</title>
        <authorList>
            <person name="Zeng X."/>
            <person name="Shao Z."/>
        </authorList>
    </citation>
    <scope>NUCLEOTIDE SEQUENCE [LARGE SCALE GENOMIC DNA]</scope>
    <source>
        <strain evidence="6">DY20341</strain>
    </source>
</reference>
<dbReference type="SUPFAM" id="SSF63380">
    <property type="entry name" value="Riboflavin synthase domain-like"/>
    <property type="match status" value="2"/>
</dbReference>
<reference evidence="5 6" key="2">
    <citation type="journal article" date="2015" name="Genome Announc.">
        <title>Complete Genome Sequence of Hyperthermophilic Piezophilic Archaeon Palaeococcus pacificus DY20341T, Isolated from Deep-Sea Hydrothermal Sediments.</title>
        <authorList>
            <person name="Zeng X."/>
            <person name="Jebbar M."/>
            <person name="Shao Z."/>
        </authorList>
    </citation>
    <scope>NUCLEOTIDE SEQUENCE [LARGE SCALE GENOMIC DNA]</scope>
    <source>
        <strain evidence="5 6">DY20341</strain>
    </source>
</reference>
<dbReference type="InterPro" id="IPR023366">
    <property type="entry name" value="ATP_synth_asu-like_sf"/>
</dbReference>
<dbReference type="Pfam" id="PF00677">
    <property type="entry name" value="Lum_binding"/>
    <property type="match status" value="2"/>
</dbReference>
<feature type="domain" description="Lumazine-binding" evidence="4">
    <location>
        <begin position="85"/>
        <end position="180"/>
    </location>
</feature>
<feature type="repeat" description="Lumazine-binding" evidence="3">
    <location>
        <begin position="85"/>
        <end position="180"/>
    </location>
</feature>
<dbReference type="STRING" id="1343739.PAP_00635"/>
<dbReference type="Proteomes" id="UP000027981">
    <property type="component" value="Chromosome"/>
</dbReference>
<dbReference type="GeneID" id="24841262"/>
<dbReference type="InterPro" id="IPR017938">
    <property type="entry name" value="Riboflavin_synthase-like_b-brl"/>
</dbReference>
<dbReference type="GO" id="GO:0004746">
    <property type="term" value="F:riboflavin synthase activity"/>
    <property type="evidence" value="ECO:0007669"/>
    <property type="project" value="UniProtKB-UniRule"/>
</dbReference>
<dbReference type="InterPro" id="IPR026017">
    <property type="entry name" value="Lumazine-bd_dom"/>
</dbReference>
<dbReference type="RefSeq" id="WP_048164058.1">
    <property type="nucleotide sequence ID" value="NZ_CP006019.1"/>
</dbReference>
<proteinExistence type="predicted"/>
<name>A0A075LR44_9EURY</name>
<accession>A0A075LR44</accession>
<keyword evidence="1" id="KW-0677">Repeat</keyword>
<organism evidence="5 6">
    <name type="scientific">Palaeococcus pacificus DY20341</name>
    <dbReference type="NCBI Taxonomy" id="1343739"/>
    <lineage>
        <taxon>Archaea</taxon>
        <taxon>Methanobacteriati</taxon>
        <taxon>Methanobacteriota</taxon>
        <taxon>Thermococci</taxon>
        <taxon>Thermococcales</taxon>
        <taxon>Thermococcaceae</taxon>
        <taxon>Palaeococcus</taxon>
    </lineage>
</organism>
<dbReference type="KEGG" id="ppac:PAP_00635"/>
<dbReference type="Gene3D" id="2.40.30.20">
    <property type="match status" value="2"/>
</dbReference>
<dbReference type="CDD" id="cd00402">
    <property type="entry name" value="Riboflavin_synthase_like"/>
    <property type="match status" value="1"/>
</dbReference>
<evidence type="ECO:0000259" key="4">
    <source>
        <dbReference type="PROSITE" id="PS51177"/>
    </source>
</evidence>
<feature type="domain" description="Lumazine-binding" evidence="4">
    <location>
        <begin position="1"/>
        <end position="84"/>
    </location>
</feature>
<dbReference type="AlphaFoldDB" id="A0A075LR44"/>
<dbReference type="NCBIfam" id="NF006767">
    <property type="entry name" value="PRK09289.1"/>
    <property type="match status" value="1"/>
</dbReference>
<evidence type="ECO:0000256" key="2">
    <source>
        <dbReference type="NCBIfam" id="TIGR00187"/>
    </source>
</evidence>
<protein>
    <recommendedName>
        <fullName evidence="2">Riboflavin synthase</fullName>
        <ecNumber evidence="2">2.5.1.9</ecNumber>
    </recommendedName>
</protein>
<dbReference type="EMBL" id="CP006019">
    <property type="protein sequence ID" value="AIF68571.1"/>
    <property type="molecule type" value="Genomic_DNA"/>
</dbReference>
<sequence length="189" mass="21166">MFSGIIEKVAKARYSRGKLYVEKVLDVNLGDSVAVNGACLTVSEIRDQIVFDVGEETLKRTNLAKAKLVNLESALKFGDRIDGHLVTGHVDGTLKLRRVLKRGNTYWLAFEMPKERFGIVEKGSIALNGISLTIAKVEKSQFWVQVIPYTWENTNLKFLKVGEEVNYEIDVVARYLKGILGDRYGLGKA</sequence>
<dbReference type="GO" id="GO:0009231">
    <property type="term" value="P:riboflavin biosynthetic process"/>
    <property type="evidence" value="ECO:0007669"/>
    <property type="project" value="TreeGrafter"/>
</dbReference>
<dbReference type="PANTHER" id="PTHR21098:SF0">
    <property type="entry name" value="RIBOFLAVIN SYNTHASE"/>
    <property type="match status" value="1"/>
</dbReference>
<dbReference type="EC" id="2.5.1.9" evidence="2"/>
<evidence type="ECO:0000256" key="3">
    <source>
        <dbReference type="PROSITE-ProRule" id="PRU00524"/>
    </source>
</evidence>
<feature type="repeat" description="Lumazine-binding" evidence="3">
    <location>
        <begin position="1"/>
        <end position="84"/>
    </location>
</feature>
<evidence type="ECO:0000313" key="5">
    <source>
        <dbReference type="EMBL" id="AIF68571.1"/>
    </source>
</evidence>
<dbReference type="HOGENOM" id="CLU_034388_2_2_2"/>
<dbReference type="OrthoDB" id="10084at2157"/>
<evidence type="ECO:0000256" key="1">
    <source>
        <dbReference type="ARBA" id="ARBA00022737"/>
    </source>
</evidence>
<dbReference type="InterPro" id="IPR001783">
    <property type="entry name" value="Lumazine-bd"/>
</dbReference>
<dbReference type="eggNOG" id="arCOG04713">
    <property type="taxonomic scope" value="Archaea"/>
</dbReference>
<dbReference type="PIRSF" id="PIRSF000498">
    <property type="entry name" value="Riboflavin_syn_A"/>
    <property type="match status" value="1"/>
</dbReference>
<dbReference type="NCBIfam" id="TIGR00187">
    <property type="entry name" value="ribE"/>
    <property type="match status" value="1"/>
</dbReference>
<dbReference type="PANTHER" id="PTHR21098">
    <property type="entry name" value="RIBOFLAVIN SYNTHASE ALPHA CHAIN"/>
    <property type="match status" value="1"/>
</dbReference>
<dbReference type="PROSITE" id="PS51177">
    <property type="entry name" value="LUMAZINE_BIND"/>
    <property type="match status" value="2"/>
</dbReference>